<accession>A0ABV1CPC4</accession>
<name>A0ABV1CPC4_9FIRM</name>
<organism evidence="3 4">
    <name type="scientific">Blautia acetigignens</name>
    <dbReference type="NCBI Taxonomy" id="2981783"/>
    <lineage>
        <taxon>Bacteria</taxon>
        <taxon>Bacillati</taxon>
        <taxon>Bacillota</taxon>
        <taxon>Clostridia</taxon>
        <taxon>Lachnospirales</taxon>
        <taxon>Lachnospiraceae</taxon>
        <taxon>Blautia</taxon>
    </lineage>
</organism>
<dbReference type="Pfam" id="PF04851">
    <property type="entry name" value="ResIII"/>
    <property type="match status" value="1"/>
</dbReference>
<keyword evidence="1" id="KW-0175">Coiled coil</keyword>
<comment type="caution">
    <text evidence="3">The sequence shown here is derived from an EMBL/GenBank/DDBJ whole genome shotgun (WGS) entry which is preliminary data.</text>
</comment>
<dbReference type="Proteomes" id="UP001470752">
    <property type="component" value="Unassembled WGS sequence"/>
</dbReference>
<dbReference type="EMBL" id="JBBNFW010000187">
    <property type="protein sequence ID" value="MEQ2414222.1"/>
    <property type="molecule type" value="Genomic_DNA"/>
</dbReference>
<sequence length="443" mass="49963">MPHQKNAVAHILYGNNTLLAHCVGAGKTFQMIAAGMESRRLGLSQKNLYVVPNHLTEQWGSDFLRLYPGANVLVATKKDFEPANRKKFCSRIATGDYDAIIIGHSQFERIPLSVERQAAAIEKQIRDITMAIEDAEGQEGTRYTVKQMEKTRKSLQTRLDKLNDQTRKDDVVTFEQLGVDRLFVDESHNYKNLFLYTKMRNIAGIAQTDAQKSSDMFMKCQYLDELTGGKGVTFATGTPVSNSMVELYTIMRYLQYDTIQKMGLGHFDSWAAAFGETVTAIELSPEGTGYRAKTRFARFFNLPELISLFKESADIQTADMLNLPVPEAEYINEVLKPSEIQQDMVSAFADRAEAVRSGLVEPTVDNMLKITNDGRKCALDQRLLNDMLPDEADSKVNRCAKNAYDIWEETAEKKSTQLIFCDLSTPKNDGTFNVYDDIRDNVI</sequence>
<keyword evidence="4" id="KW-1185">Reference proteome</keyword>
<dbReference type="InterPro" id="IPR052933">
    <property type="entry name" value="DNA_Protect_Modify"/>
</dbReference>
<protein>
    <submittedName>
        <fullName evidence="3">SNF2-related protein</fullName>
    </submittedName>
</protein>
<dbReference type="PANTHER" id="PTHR41313:SF1">
    <property type="entry name" value="DNA METHYLASE ADENINE-SPECIFIC DOMAIN-CONTAINING PROTEIN"/>
    <property type="match status" value="1"/>
</dbReference>
<proteinExistence type="predicted"/>
<evidence type="ECO:0000313" key="3">
    <source>
        <dbReference type="EMBL" id="MEQ2414222.1"/>
    </source>
</evidence>
<gene>
    <name evidence="3" type="ORF">AAAX94_14505</name>
</gene>
<dbReference type="Gene3D" id="3.40.50.300">
    <property type="entry name" value="P-loop containing nucleotide triphosphate hydrolases"/>
    <property type="match status" value="1"/>
</dbReference>
<feature type="coiled-coil region" evidence="1">
    <location>
        <begin position="118"/>
        <end position="165"/>
    </location>
</feature>
<dbReference type="PANTHER" id="PTHR41313">
    <property type="entry name" value="ADENINE-SPECIFIC METHYLTRANSFERASE"/>
    <property type="match status" value="1"/>
</dbReference>
<evidence type="ECO:0000259" key="2">
    <source>
        <dbReference type="SMART" id="SM00487"/>
    </source>
</evidence>
<dbReference type="SMART" id="SM00487">
    <property type="entry name" value="DEXDc"/>
    <property type="match status" value="1"/>
</dbReference>
<dbReference type="InterPro" id="IPR006935">
    <property type="entry name" value="Helicase/UvrB_N"/>
</dbReference>
<evidence type="ECO:0000256" key="1">
    <source>
        <dbReference type="SAM" id="Coils"/>
    </source>
</evidence>
<dbReference type="SUPFAM" id="SSF52540">
    <property type="entry name" value="P-loop containing nucleoside triphosphate hydrolases"/>
    <property type="match status" value="1"/>
</dbReference>
<dbReference type="InterPro" id="IPR014001">
    <property type="entry name" value="Helicase_ATP-bd"/>
</dbReference>
<dbReference type="InterPro" id="IPR027417">
    <property type="entry name" value="P-loop_NTPase"/>
</dbReference>
<reference evidence="3 4" key="1">
    <citation type="submission" date="2024-04" db="EMBL/GenBank/DDBJ databases">
        <title>Human intestinal bacterial collection.</title>
        <authorList>
            <person name="Pauvert C."/>
            <person name="Hitch T.C.A."/>
            <person name="Clavel T."/>
        </authorList>
    </citation>
    <scope>NUCLEOTIDE SEQUENCE [LARGE SCALE GENOMIC DNA]</scope>
    <source>
        <strain evidence="3 4">CLA-AA-H161</strain>
    </source>
</reference>
<evidence type="ECO:0000313" key="4">
    <source>
        <dbReference type="Proteomes" id="UP001470752"/>
    </source>
</evidence>
<feature type="domain" description="Helicase ATP-binding" evidence="2">
    <location>
        <begin position="1"/>
        <end position="235"/>
    </location>
</feature>